<keyword evidence="1" id="KW-1133">Transmembrane helix</keyword>
<evidence type="ECO:0000259" key="2">
    <source>
        <dbReference type="Pfam" id="PF02517"/>
    </source>
</evidence>
<feature type="transmembrane region" description="Helical" evidence="1">
    <location>
        <begin position="101"/>
        <end position="122"/>
    </location>
</feature>
<feature type="transmembrane region" description="Helical" evidence="1">
    <location>
        <begin position="212"/>
        <end position="233"/>
    </location>
</feature>
<reference evidence="3 4" key="1">
    <citation type="submission" date="2014-03" db="EMBL/GenBank/DDBJ databases">
        <title>Genomics of Bifidobacteria.</title>
        <authorList>
            <person name="Ventura M."/>
            <person name="Milani C."/>
            <person name="Lugli G.A."/>
        </authorList>
    </citation>
    <scope>NUCLEOTIDE SEQUENCE [LARGE SCALE GENOMIC DNA]</scope>
    <source>
        <strain evidence="3 4">JCM 13495</strain>
    </source>
</reference>
<proteinExistence type="predicted"/>
<dbReference type="Proteomes" id="UP000029080">
    <property type="component" value="Unassembled WGS sequence"/>
</dbReference>
<dbReference type="PANTHER" id="PTHR36435:SF1">
    <property type="entry name" value="CAAX AMINO TERMINAL PROTEASE FAMILY PROTEIN"/>
    <property type="match status" value="1"/>
</dbReference>
<feature type="transmembrane region" description="Helical" evidence="1">
    <location>
        <begin position="166"/>
        <end position="184"/>
    </location>
</feature>
<dbReference type="InterPro" id="IPR003675">
    <property type="entry name" value="Rce1/LyrA-like_dom"/>
</dbReference>
<protein>
    <submittedName>
        <fullName evidence="3">Abortive infection protein</fullName>
    </submittedName>
</protein>
<dbReference type="GO" id="GO:0004175">
    <property type="term" value="F:endopeptidase activity"/>
    <property type="evidence" value="ECO:0007669"/>
    <property type="project" value="UniProtKB-ARBA"/>
</dbReference>
<evidence type="ECO:0000313" key="3">
    <source>
        <dbReference type="EMBL" id="KFJ08125.1"/>
    </source>
</evidence>
<feature type="transmembrane region" description="Helical" evidence="1">
    <location>
        <begin position="12"/>
        <end position="30"/>
    </location>
</feature>
<dbReference type="STRING" id="356829.BITS_0449"/>
<dbReference type="eggNOG" id="COG1266">
    <property type="taxonomic scope" value="Bacteria"/>
</dbReference>
<feature type="domain" description="CAAX prenyl protease 2/Lysostaphin resistance protein A-like" evidence="2">
    <location>
        <begin position="104"/>
        <end position="201"/>
    </location>
</feature>
<feature type="transmembrane region" description="Helical" evidence="1">
    <location>
        <begin position="134"/>
        <end position="154"/>
    </location>
</feature>
<organism evidence="3 4">
    <name type="scientific">Bifidobacterium tsurumiense</name>
    <dbReference type="NCBI Taxonomy" id="356829"/>
    <lineage>
        <taxon>Bacteria</taxon>
        <taxon>Bacillati</taxon>
        <taxon>Actinomycetota</taxon>
        <taxon>Actinomycetes</taxon>
        <taxon>Bifidobacteriales</taxon>
        <taxon>Bifidobacteriaceae</taxon>
        <taxon>Bifidobacterium</taxon>
    </lineage>
</organism>
<gene>
    <name evidence="3" type="ORF">BITS_0449</name>
</gene>
<keyword evidence="4" id="KW-1185">Reference proteome</keyword>
<keyword evidence="1" id="KW-0812">Transmembrane</keyword>
<dbReference type="InterPro" id="IPR052710">
    <property type="entry name" value="CAAX_protease"/>
</dbReference>
<dbReference type="Pfam" id="PF02517">
    <property type="entry name" value="Rce1-like"/>
    <property type="match status" value="1"/>
</dbReference>
<comment type="caution">
    <text evidence="3">The sequence shown here is derived from an EMBL/GenBank/DDBJ whole genome shotgun (WGS) entry which is preliminary data.</text>
</comment>
<dbReference type="EMBL" id="JGZU01000003">
    <property type="protein sequence ID" value="KFJ08125.1"/>
    <property type="molecule type" value="Genomic_DNA"/>
</dbReference>
<dbReference type="GO" id="GO:0080120">
    <property type="term" value="P:CAAX-box protein maturation"/>
    <property type="evidence" value="ECO:0007669"/>
    <property type="project" value="UniProtKB-ARBA"/>
</dbReference>
<dbReference type="AlphaFoldDB" id="A0A087EK24"/>
<feature type="transmembrane region" description="Helical" evidence="1">
    <location>
        <begin position="36"/>
        <end position="56"/>
    </location>
</feature>
<evidence type="ECO:0000256" key="1">
    <source>
        <dbReference type="SAM" id="Phobius"/>
    </source>
</evidence>
<feature type="transmembrane region" description="Helical" evidence="1">
    <location>
        <begin position="77"/>
        <end position="95"/>
    </location>
</feature>
<name>A0A087EK24_9BIFI</name>
<sequence length="249" mass="27001">MKRLYQRSELTFAIVCIVVYVVVQSAALSLDELIGVPYLASAVACAIQAGLLWCFVHKNGLSERYGLQAPRVSARQFLYYVPLVILMTRNFWNGVTISLPWAGMVCTMVGMLFVGFVEELIFRGFLFKAMARSNVNPAIIVSSLTFGLGHIVNMFNGNGAGLVENLSQIVGAIAIGFLFVMMFYRGGSLWPCIIAHAVINATSVFSAESQAFSIGGIMASVVMIGIALAYAIVLMHTLPKAEAEDSSHE</sequence>
<accession>A0A087EK24</accession>
<dbReference type="PANTHER" id="PTHR36435">
    <property type="entry name" value="SLR1288 PROTEIN"/>
    <property type="match status" value="1"/>
</dbReference>
<keyword evidence="1" id="KW-0472">Membrane</keyword>
<evidence type="ECO:0000313" key="4">
    <source>
        <dbReference type="Proteomes" id="UP000029080"/>
    </source>
</evidence>